<name>A0A2B7WI39_9EURO</name>
<protein>
    <submittedName>
        <fullName evidence="1">Uncharacterized protein</fullName>
    </submittedName>
</protein>
<gene>
    <name evidence="1" type="ORF">AJ79_09665</name>
</gene>
<dbReference type="OrthoDB" id="3645574at2759"/>
<dbReference type="EMBL" id="PDNB01000289">
    <property type="protein sequence ID" value="PGG96229.1"/>
    <property type="molecule type" value="Genomic_DNA"/>
</dbReference>
<comment type="caution">
    <text evidence="1">The sequence shown here is derived from an EMBL/GenBank/DDBJ whole genome shotgun (WGS) entry which is preliminary data.</text>
</comment>
<keyword evidence="2" id="KW-1185">Reference proteome</keyword>
<proteinExistence type="predicted"/>
<sequence length="274" mass="31263">MFASQSVSTRPLITTFSSGYHCLTRLEKRNNPGNVDEKLRCEVATYIWIHENCASVPIPALYGFGFPDGQTFAKASCMPLFSRLRWHIARTLRSWLGFPSLCPYVRQKRQSPLTTGYMVISYVRKGRMLSDYPWASSLLHDTARRKTLFKDLANILLSLNYVKLPHIGSLTLSNDGIITLENRPLTLRLQTLENEGIPTIPRGSTYHSIEPYLLDLLQCHDNRIEYKPNAIHNVDDGQQQLAALTMMRGVLHQFTNRCYRHGPFVTHADGPSRK</sequence>
<dbReference type="Proteomes" id="UP000223968">
    <property type="component" value="Unassembled WGS sequence"/>
</dbReference>
<accession>A0A2B7WI39</accession>
<evidence type="ECO:0000313" key="2">
    <source>
        <dbReference type="Proteomes" id="UP000223968"/>
    </source>
</evidence>
<reference evidence="1 2" key="1">
    <citation type="submission" date="2017-10" db="EMBL/GenBank/DDBJ databases">
        <title>Comparative genomics in systemic dimorphic fungi from Ajellomycetaceae.</title>
        <authorList>
            <person name="Munoz J.F."/>
            <person name="Mcewen J.G."/>
            <person name="Clay O.K."/>
            <person name="Cuomo C.A."/>
        </authorList>
    </citation>
    <scope>NUCLEOTIDE SEQUENCE [LARGE SCALE GENOMIC DNA]</scope>
    <source>
        <strain evidence="1 2">UAMH5409</strain>
    </source>
</reference>
<dbReference type="STRING" id="1447875.A0A2B7WI39"/>
<organism evidence="1 2">
    <name type="scientific">Helicocarpus griseus UAMH5409</name>
    <dbReference type="NCBI Taxonomy" id="1447875"/>
    <lineage>
        <taxon>Eukaryota</taxon>
        <taxon>Fungi</taxon>
        <taxon>Dikarya</taxon>
        <taxon>Ascomycota</taxon>
        <taxon>Pezizomycotina</taxon>
        <taxon>Eurotiomycetes</taxon>
        <taxon>Eurotiomycetidae</taxon>
        <taxon>Onygenales</taxon>
        <taxon>Ajellomycetaceae</taxon>
        <taxon>Helicocarpus</taxon>
    </lineage>
</organism>
<evidence type="ECO:0000313" key="1">
    <source>
        <dbReference type="EMBL" id="PGG96229.1"/>
    </source>
</evidence>
<dbReference type="AlphaFoldDB" id="A0A2B7WI39"/>